<reference evidence="11 12" key="1">
    <citation type="submission" date="2023-09" db="EMBL/GenBank/DDBJ databases">
        <title>Demequina sp. a novel bacteria isolated from Capsicum annuum.</title>
        <authorList>
            <person name="Humaira Z."/>
            <person name="Lee J."/>
            <person name="Cho D."/>
        </authorList>
    </citation>
    <scope>NUCLEOTIDE SEQUENCE [LARGE SCALE GENOMIC DNA]</scope>
    <source>
        <strain evidence="11 12">OYTSA14</strain>
    </source>
</reference>
<dbReference type="Proteomes" id="UP001304125">
    <property type="component" value="Chromosome"/>
</dbReference>
<feature type="transmembrane region" description="Helical" evidence="9">
    <location>
        <begin position="167"/>
        <end position="184"/>
    </location>
</feature>
<feature type="transmembrane region" description="Helical" evidence="9">
    <location>
        <begin position="218"/>
        <end position="238"/>
    </location>
</feature>
<evidence type="ECO:0000256" key="4">
    <source>
        <dbReference type="ARBA" id="ARBA00022475"/>
    </source>
</evidence>
<evidence type="ECO:0000256" key="5">
    <source>
        <dbReference type="ARBA" id="ARBA00022692"/>
    </source>
</evidence>
<dbReference type="PANTHER" id="PTHR22911">
    <property type="entry name" value="ACYL-MALONYL CONDENSING ENZYME-RELATED"/>
    <property type="match status" value="1"/>
</dbReference>
<dbReference type="Pfam" id="PF00892">
    <property type="entry name" value="EamA"/>
    <property type="match status" value="2"/>
</dbReference>
<keyword evidence="6 9" id="KW-1133">Transmembrane helix</keyword>
<keyword evidence="12" id="KW-1185">Reference proteome</keyword>
<evidence type="ECO:0000313" key="12">
    <source>
        <dbReference type="Proteomes" id="UP001304125"/>
    </source>
</evidence>
<feature type="compositionally biased region" description="Polar residues" evidence="8">
    <location>
        <begin position="1"/>
        <end position="13"/>
    </location>
</feature>
<evidence type="ECO:0000259" key="10">
    <source>
        <dbReference type="Pfam" id="PF00892"/>
    </source>
</evidence>
<dbReference type="PANTHER" id="PTHR22911:SF137">
    <property type="entry name" value="SOLUTE CARRIER FAMILY 35 MEMBER G2-RELATED"/>
    <property type="match status" value="1"/>
</dbReference>
<keyword evidence="3" id="KW-0813">Transport</keyword>
<evidence type="ECO:0000256" key="7">
    <source>
        <dbReference type="ARBA" id="ARBA00023136"/>
    </source>
</evidence>
<protein>
    <submittedName>
        <fullName evidence="11">EamA family transporter RarD</fullName>
    </submittedName>
</protein>
<evidence type="ECO:0000256" key="3">
    <source>
        <dbReference type="ARBA" id="ARBA00022448"/>
    </source>
</evidence>
<evidence type="ECO:0000256" key="1">
    <source>
        <dbReference type="ARBA" id="ARBA00004651"/>
    </source>
</evidence>
<dbReference type="InterPro" id="IPR037185">
    <property type="entry name" value="EmrE-like"/>
</dbReference>
<feature type="transmembrane region" description="Helical" evidence="9">
    <location>
        <begin position="112"/>
        <end position="131"/>
    </location>
</feature>
<name>A0AA96J6F2_9MICO</name>
<evidence type="ECO:0000256" key="2">
    <source>
        <dbReference type="ARBA" id="ARBA00007362"/>
    </source>
</evidence>
<accession>A0AA96J6F2</accession>
<sequence length="353" mass="37034">MTDSSTQPASGTLPTASAAPTQASAGSSPSPSEATGSPAHAAALDRTGLGLGLGAYLVWGLFPLLMHALVPASPLEITAQRALWSLLVCAVIVTVVRGWVRLRTALSDLRTVATLALAAALIVANWLIYVYAVTSDQVNSASLGYYINPLVLVGLGVVVLGERLRRGQVVAVAIATVAVVIIGVEVGGLPWIALALAFSFGIYGLIKKRVNVDPVTGLTIETLVLAPFAAIAVWWMHHAGTLTFGTRGGDGLGIGHDLLLASTGVFTVGALLLFAGGAQRLPLNIVGLLQYLAPTLMFMLAVWRFGEPMSTGRWIGFLLVWVALIVLTVDSFRASRARTRDPREAEVEPTEPV</sequence>
<dbReference type="NCBIfam" id="TIGR00688">
    <property type="entry name" value="rarD"/>
    <property type="match status" value="1"/>
</dbReference>
<gene>
    <name evidence="11" type="primary">rarD</name>
    <name evidence="11" type="ORF">RN606_12460</name>
</gene>
<dbReference type="GO" id="GO:0005886">
    <property type="term" value="C:plasma membrane"/>
    <property type="evidence" value="ECO:0007669"/>
    <property type="project" value="UniProtKB-SubCell"/>
</dbReference>
<dbReference type="SUPFAM" id="SSF103481">
    <property type="entry name" value="Multidrug resistance efflux transporter EmrE"/>
    <property type="match status" value="2"/>
</dbReference>
<feature type="transmembrane region" description="Helical" evidence="9">
    <location>
        <begin position="190"/>
        <end position="206"/>
    </location>
</feature>
<keyword evidence="4" id="KW-1003">Cell membrane</keyword>
<keyword evidence="5 9" id="KW-0812">Transmembrane</keyword>
<feature type="transmembrane region" description="Helical" evidence="9">
    <location>
        <begin position="82"/>
        <end position="100"/>
    </location>
</feature>
<dbReference type="InterPro" id="IPR004626">
    <property type="entry name" value="RarD"/>
</dbReference>
<comment type="similarity">
    <text evidence="2">Belongs to the EamA transporter family.</text>
</comment>
<proteinExistence type="inferred from homology"/>
<evidence type="ECO:0000256" key="9">
    <source>
        <dbReference type="SAM" id="Phobius"/>
    </source>
</evidence>
<dbReference type="EMBL" id="CP134879">
    <property type="protein sequence ID" value="WNM24162.1"/>
    <property type="molecule type" value="Genomic_DNA"/>
</dbReference>
<evidence type="ECO:0000313" key="11">
    <source>
        <dbReference type="EMBL" id="WNM24162.1"/>
    </source>
</evidence>
<dbReference type="RefSeq" id="WP_313497639.1">
    <property type="nucleotide sequence ID" value="NZ_CP134879.1"/>
</dbReference>
<organism evidence="11 12">
    <name type="scientific">Demequina capsici</name>
    <dbReference type="NCBI Taxonomy" id="3075620"/>
    <lineage>
        <taxon>Bacteria</taxon>
        <taxon>Bacillati</taxon>
        <taxon>Actinomycetota</taxon>
        <taxon>Actinomycetes</taxon>
        <taxon>Micrococcales</taxon>
        <taxon>Demequinaceae</taxon>
        <taxon>Demequina</taxon>
    </lineage>
</organism>
<evidence type="ECO:0000256" key="8">
    <source>
        <dbReference type="SAM" id="MobiDB-lite"/>
    </source>
</evidence>
<feature type="transmembrane region" description="Helical" evidence="9">
    <location>
        <begin position="258"/>
        <end position="276"/>
    </location>
</feature>
<feature type="transmembrane region" description="Helical" evidence="9">
    <location>
        <begin position="143"/>
        <end position="160"/>
    </location>
</feature>
<feature type="transmembrane region" description="Helical" evidence="9">
    <location>
        <begin position="312"/>
        <end position="332"/>
    </location>
</feature>
<feature type="domain" description="EamA" evidence="10">
    <location>
        <begin position="192"/>
        <end position="328"/>
    </location>
</feature>
<evidence type="ECO:0000256" key="6">
    <source>
        <dbReference type="ARBA" id="ARBA00022989"/>
    </source>
</evidence>
<keyword evidence="7 9" id="KW-0472">Membrane</keyword>
<feature type="region of interest" description="Disordered" evidence="8">
    <location>
        <begin position="1"/>
        <end position="39"/>
    </location>
</feature>
<dbReference type="AlphaFoldDB" id="A0AA96J6F2"/>
<comment type="subcellular location">
    <subcellularLocation>
        <location evidence="1">Cell membrane</location>
        <topology evidence="1">Multi-pass membrane protein</topology>
    </subcellularLocation>
</comment>
<feature type="transmembrane region" description="Helical" evidence="9">
    <location>
        <begin position="288"/>
        <end position="306"/>
    </location>
</feature>
<feature type="domain" description="EamA" evidence="10">
    <location>
        <begin position="47"/>
        <end position="182"/>
    </location>
</feature>
<feature type="compositionally biased region" description="Low complexity" evidence="8">
    <location>
        <begin position="14"/>
        <end position="39"/>
    </location>
</feature>
<feature type="transmembrane region" description="Helical" evidence="9">
    <location>
        <begin position="49"/>
        <end position="70"/>
    </location>
</feature>
<dbReference type="InterPro" id="IPR000620">
    <property type="entry name" value="EamA_dom"/>
</dbReference>